<dbReference type="Gene3D" id="3.10.180.10">
    <property type="entry name" value="2,3-Dihydroxybiphenyl 1,2-Dioxygenase, domain 1"/>
    <property type="match status" value="1"/>
</dbReference>
<dbReference type="RefSeq" id="WP_170196035.1">
    <property type="nucleotide sequence ID" value="NZ_JABBNB010000024.1"/>
</dbReference>
<evidence type="ECO:0000313" key="2">
    <source>
        <dbReference type="EMBL" id="NMO03528.1"/>
    </source>
</evidence>
<dbReference type="SUPFAM" id="SSF54593">
    <property type="entry name" value="Glyoxalase/Bleomycin resistance protein/Dihydroxybiphenyl dioxygenase"/>
    <property type="match status" value="1"/>
</dbReference>
<feature type="domain" description="VOC" evidence="1">
    <location>
        <begin position="5"/>
        <end position="123"/>
    </location>
</feature>
<protein>
    <submittedName>
        <fullName evidence="2">VOC family protein</fullName>
    </submittedName>
</protein>
<proteinExistence type="predicted"/>
<dbReference type="PANTHER" id="PTHR43279:SF1">
    <property type="entry name" value="CATECHOL-2,3-DIOXYGENASE"/>
    <property type="match status" value="1"/>
</dbReference>
<dbReference type="Proteomes" id="UP000550729">
    <property type="component" value="Unassembled WGS sequence"/>
</dbReference>
<dbReference type="InterPro" id="IPR037523">
    <property type="entry name" value="VOC_core"/>
</dbReference>
<evidence type="ECO:0000313" key="3">
    <source>
        <dbReference type="Proteomes" id="UP000550729"/>
    </source>
</evidence>
<gene>
    <name evidence="2" type="ORF">HH308_20130</name>
</gene>
<comment type="caution">
    <text evidence="2">The sequence shown here is derived from an EMBL/GenBank/DDBJ whole genome shotgun (WGS) entry which is preliminary data.</text>
</comment>
<dbReference type="InterPro" id="IPR004360">
    <property type="entry name" value="Glyas_Fos-R_dOase_dom"/>
</dbReference>
<evidence type="ECO:0000259" key="1">
    <source>
        <dbReference type="PROSITE" id="PS51819"/>
    </source>
</evidence>
<dbReference type="AlphaFoldDB" id="A0A848L7H6"/>
<dbReference type="InterPro" id="IPR029068">
    <property type="entry name" value="Glyas_Bleomycin-R_OHBP_Dase"/>
</dbReference>
<name>A0A848L7H6_9ACTN</name>
<sequence>MGIQRVGHVVVKMRDLEEAKRFYGGILGMTISSESPIAIFFRFGDYHHDIGVFKVDENAESPSEGSVGLLHFALVVDSEAALLETYEHLKAQGVTIEATFDHGMTHSLYVYDPDGNAIEIYCEVPEYDWRANDDFVGHLLPLDLEAAVGA</sequence>
<reference evidence="2 3" key="1">
    <citation type="submission" date="2020-04" db="EMBL/GenBank/DDBJ databases">
        <title>Gordonia sp. nov. TBRC 11910.</title>
        <authorList>
            <person name="Suriyachadkun C."/>
        </authorList>
    </citation>
    <scope>NUCLEOTIDE SEQUENCE [LARGE SCALE GENOMIC DNA]</scope>
    <source>
        <strain evidence="2 3">TBRC 11910</strain>
    </source>
</reference>
<dbReference type="Pfam" id="PF00903">
    <property type="entry name" value="Glyoxalase"/>
    <property type="match status" value="1"/>
</dbReference>
<dbReference type="PROSITE" id="PS51819">
    <property type="entry name" value="VOC"/>
    <property type="match status" value="1"/>
</dbReference>
<dbReference type="PANTHER" id="PTHR43279">
    <property type="entry name" value="CATECHOL-2,3-DIOXYGENASE"/>
    <property type="match status" value="1"/>
</dbReference>
<keyword evidence="3" id="KW-1185">Reference proteome</keyword>
<dbReference type="EMBL" id="JABBNB010000024">
    <property type="protein sequence ID" value="NMO03528.1"/>
    <property type="molecule type" value="Genomic_DNA"/>
</dbReference>
<organism evidence="2 3">
    <name type="scientific">Gordonia asplenii</name>
    <dbReference type="NCBI Taxonomy" id="2725283"/>
    <lineage>
        <taxon>Bacteria</taxon>
        <taxon>Bacillati</taxon>
        <taxon>Actinomycetota</taxon>
        <taxon>Actinomycetes</taxon>
        <taxon>Mycobacteriales</taxon>
        <taxon>Gordoniaceae</taxon>
        <taxon>Gordonia</taxon>
    </lineage>
</organism>
<accession>A0A848L7H6</accession>